<dbReference type="EMBL" id="HBIU01024843">
    <property type="protein sequence ID" value="CAE0632775.1"/>
    <property type="molecule type" value="Transcribed_RNA"/>
</dbReference>
<accession>A0A6V1QQS6</accession>
<dbReference type="AlphaFoldDB" id="A0A6V1QQS6"/>
<organism evidence="3">
    <name type="scientific">Heterosigma akashiwo</name>
    <name type="common">Chromophytic alga</name>
    <name type="synonym">Heterosigma carterae</name>
    <dbReference type="NCBI Taxonomy" id="2829"/>
    <lineage>
        <taxon>Eukaryota</taxon>
        <taxon>Sar</taxon>
        <taxon>Stramenopiles</taxon>
        <taxon>Ochrophyta</taxon>
        <taxon>Raphidophyceae</taxon>
        <taxon>Chattonellales</taxon>
        <taxon>Chattonellaceae</taxon>
        <taxon>Heterosigma</taxon>
    </lineage>
</organism>
<protein>
    <recommendedName>
        <fullName evidence="1">Obg-like GTPase YGR210-like G4 motif-containing domain-containing protein</fullName>
    </recommendedName>
</protein>
<reference evidence="3" key="1">
    <citation type="submission" date="2021-01" db="EMBL/GenBank/DDBJ databases">
        <authorList>
            <person name="Corre E."/>
            <person name="Pelletier E."/>
            <person name="Niang G."/>
            <person name="Scheremetjew M."/>
            <person name="Finn R."/>
            <person name="Kale V."/>
            <person name="Holt S."/>
            <person name="Cochrane G."/>
            <person name="Meng A."/>
            <person name="Brown T."/>
            <person name="Cohen L."/>
        </authorList>
    </citation>
    <scope>NUCLEOTIDE SEQUENCE</scope>
    <source>
        <strain evidence="3">CCMP3107</strain>
    </source>
</reference>
<evidence type="ECO:0000313" key="2">
    <source>
        <dbReference type="EMBL" id="CAE0632774.1"/>
    </source>
</evidence>
<evidence type="ECO:0000313" key="3">
    <source>
        <dbReference type="EMBL" id="CAE0632775.1"/>
    </source>
</evidence>
<dbReference type="Pfam" id="PF08438">
    <property type="entry name" value="YGR210-like_G4"/>
    <property type="match status" value="1"/>
</dbReference>
<name>A0A6V1QQS6_HETAK</name>
<gene>
    <name evidence="2" type="ORF">HAKA00212_LOCUS11485</name>
    <name evidence="3" type="ORF">HAKA00212_LOCUS11486</name>
</gene>
<dbReference type="InterPro" id="IPR012675">
    <property type="entry name" value="Beta-grasp_dom_sf"/>
</dbReference>
<evidence type="ECO:0000259" key="1">
    <source>
        <dbReference type="Pfam" id="PF08438"/>
    </source>
</evidence>
<dbReference type="InterPro" id="IPR013646">
    <property type="entry name" value="YGR210-like_G4"/>
</dbReference>
<dbReference type="Gene3D" id="3.10.20.30">
    <property type="match status" value="1"/>
</dbReference>
<proteinExistence type="predicted"/>
<sequence length="217" mass="23815">MTKKKYIKYSPGDSTFLSKADWADEVEFRQMRGEEIKEEEAAEFEALVEPPERKISKRLERTKDMVLYRYGSTGVWAAVQAAVDLKDPVVAYVVKSTRSYVTEQTSSTGGSGVFADCYLVKKGTTVGALAHKVFPDSTAPFQAAEGEDGRRLADDFEIPHQQFVLRYVLRKEEFAEAKREEAQSQRGGSGAKAVSTVITKAERLALADGGGGDAGKS</sequence>
<feature type="domain" description="Obg-like GTPase YGR210-like G4 motif-containing" evidence="1">
    <location>
        <begin position="2"/>
        <end position="95"/>
    </location>
</feature>
<dbReference type="EMBL" id="HBIU01024841">
    <property type="protein sequence ID" value="CAE0632774.1"/>
    <property type="molecule type" value="Transcribed_RNA"/>
</dbReference>